<evidence type="ECO:0000313" key="4">
    <source>
        <dbReference type="EMBL" id="MFG6461336.1"/>
    </source>
</evidence>
<feature type="transmembrane region" description="Helical" evidence="1">
    <location>
        <begin position="249"/>
        <end position="268"/>
    </location>
</feature>
<feature type="transmembrane region" description="Helical" evidence="1">
    <location>
        <begin position="280"/>
        <end position="300"/>
    </location>
</feature>
<name>A0ABW7GHP9_9BURK</name>
<dbReference type="PANTHER" id="PTHR23028:SF53">
    <property type="entry name" value="ACYL_TRANSF_3 DOMAIN-CONTAINING PROTEIN"/>
    <property type="match status" value="1"/>
</dbReference>
<feature type="domain" description="SGNH" evidence="3">
    <location>
        <begin position="398"/>
        <end position="629"/>
    </location>
</feature>
<dbReference type="InterPro" id="IPR043968">
    <property type="entry name" value="SGNH"/>
</dbReference>
<dbReference type="PANTHER" id="PTHR23028">
    <property type="entry name" value="ACETYLTRANSFERASE"/>
    <property type="match status" value="1"/>
</dbReference>
<organism evidence="4 5">
    <name type="scientific">Pelomonas lactea</name>
    <dbReference type="NCBI Taxonomy" id="3299030"/>
    <lineage>
        <taxon>Bacteria</taxon>
        <taxon>Pseudomonadati</taxon>
        <taxon>Pseudomonadota</taxon>
        <taxon>Betaproteobacteria</taxon>
        <taxon>Burkholderiales</taxon>
        <taxon>Sphaerotilaceae</taxon>
        <taxon>Roseateles</taxon>
    </lineage>
</organism>
<feature type="transmembrane region" description="Helical" evidence="1">
    <location>
        <begin position="170"/>
        <end position="189"/>
    </location>
</feature>
<feature type="transmembrane region" description="Helical" evidence="1">
    <location>
        <begin position="195"/>
        <end position="215"/>
    </location>
</feature>
<keyword evidence="4" id="KW-0012">Acyltransferase</keyword>
<feature type="transmembrane region" description="Helical" evidence="1">
    <location>
        <begin position="227"/>
        <end position="243"/>
    </location>
</feature>
<evidence type="ECO:0000259" key="2">
    <source>
        <dbReference type="Pfam" id="PF01757"/>
    </source>
</evidence>
<proteinExistence type="predicted"/>
<evidence type="ECO:0000259" key="3">
    <source>
        <dbReference type="Pfam" id="PF19040"/>
    </source>
</evidence>
<evidence type="ECO:0000313" key="5">
    <source>
        <dbReference type="Proteomes" id="UP001606302"/>
    </source>
</evidence>
<dbReference type="EC" id="2.3.1.-" evidence="4"/>
<dbReference type="EMBL" id="JBIGHX010000002">
    <property type="protein sequence ID" value="MFG6461336.1"/>
    <property type="molecule type" value="Genomic_DNA"/>
</dbReference>
<gene>
    <name evidence="4" type="ORF">ACG04Q_07090</name>
</gene>
<feature type="domain" description="Acyltransferase 3" evidence="2">
    <location>
        <begin position="7"/>
        <end position="331"/>
    </location>
</feature>
<feature type="transmembrane region" description="Helical" evidence="1">
    <location>
        <begin position="37"/>
        <end position="54"/>
    </location>
</feature>
<reference evidence="4 5" key="1">
    <citation type="submission" date="2024-08" db="EMBL/GenBank/DDBJ databases">
        <authorList>
            <person name="Lu H."/>
        </authorList>
    </citation>
    <scope>NUCLEOTIDE SEQUENCE [LARGE SCALE GENOMIC DNA]</scope>
    <source>
        <strain evidence="4 5">DXS20W</strain>
    </source>
</reference>
<protein>
    <submittedName>
        <fullName evidence="4">Acyltransferase family protein</fullName>
        <ecNumber evidence="4">2.3.1.-</ecNumber>
    </submittedName>
</protein>
<keyword evidence="1" id="KW-0812">Transmembrane</keyword>
<keyword evidence="4" id="KW-0808">Transferase</keyword>
<keyword evidence="1" id="KW-0472">Membrane</keyword>
<feature type="transmembrane region" description="Helical" evidence="1">
    <location>
        <begin position="75"/>
        <end position="93"/>
    </location>
</feature>
<dbReference type="Pfam" id="PF01757">
    <property type="entry name" value="Acyl_transf_3"/>
    <property type="match status" value="1"/>
</dbReference>
<dbReference type="RefSeq" id="WP_394510196.1">
    <property type="nucleotide sequence ID" value="NZ_JBIGHX010000002.1"/>
</dbReference>
<evidence type="ECO:0000256" key="1">
    <source>
        <dbReference type="SAM" id="Phobius"/>
    </source>
</evidence>
<dbReference type="Pfam" id="PF19040">
    <property type="entry name" value="SGNH"/>
    <property type="match status" value="1"/>
</dbReference>
<sequence>MKPGLNPGIQGLRGIAILLVLLNHAGIAGFAGGYVGVDIFFVISGYLIGGLLWREGQRAGRIAIWEFYARRIRRLFPANAVLLLASAGAALLLLAPEEWAEVFSAMRAALLYVINLWFTGRATDYFAAHGAASPFLHLWSLAVEEQFYLVWPWLVVLCLKGPAERFTRRLRWVTLAVAVMSLAACVVATRWSQPLAFFNMPFRMWEFAAGIALAITPLRVGPSARALLGWLSAGALVAVTLLMDEHRPFPGLWALLPVLCALGLLVTATQEADGVLARALAWRPLVTLGNCSYSVYLWHWPLLIFSAVLWPQPDAAGKALLVLASFAVGWASWRWIEEPCRVGWLPAWRPARFVGLTLGLTAALALAAGLPRHWSGDEAQRDIARQRSERPASVAAGCHARFEAVDLPDCVFGAQDAARTVVLWGDSHAVNWFPALDRLARERGWRLLALTKSGCPSLDMPVWSDVLRREYTECAQWREAMLHRIGQARPDLVVLANLSTGVGGADAWEQGLSRMLTRLAAQRLEVAVMRDTPRVPVDVPTCAARAQWRGRDINAACQFPAADRRPWRDDVAGFEAAALARHPRVLRIDMSAAFCSGEVCPVADGGRLRFYDDNHLAPAFAAGLSEALADRLLAAATAAGNTAVASLLQPRPAAADTAPPR</sequence>
<dbReference type="InterPro" id="IPR002656">
    <property type="entry name" value="Acyl_transf_3_dom"/>
</dbReference>
<comment type="caution">
    <text evidence="4">The sequence shown here is derived from an EMBL/GenBank/DDBJ whole genome shotgun (WGS) entry which is preliminary data.</text>
</comment>
<dbReference type="Proteomes" id="UP001606302">
    <property type="component" value="Unassembled WGS sequence"/>
</dbReference>
<dbReference type="InterPro" id="IPR050879">
    <property type="entry name" value="Acyltransferase_3"/>
</dbReference>
<accession>A0ABW7GHP9</accession>
<dbReference type="GO" id="GO:0016746">
    <property type="term" value="F:acyltransferase activity"/>
    <property type="evidence" value="ECO:0007669"/>
    <property type="project" value="UniProtKB-KW"/>
</dbReference>
<keyword evidence="1" id="KW-1133">Transmembrane helix</keyword>
<keyword evidence="5" id="KW-1185">Reference proteome</keyword>